<comment type="caution">
    <text evidence="2">The sequence shown here is derived from an EMBL/GenBank/DDBJ whole genome shotgun (WGS) entry which is preliminary data.</text>
</comment>
<feature type="region of interest" description="Disordered" evidence="1">
    <location>
        <begin position="84"/>
        <end position="126"/>
    </location>
</feature>
<dbReference type="AlphaFoldDB" id="A0A5B7EFE3"/>
<sequence length="252" mass="27958">MSRHRLFIFGRKPRRGLKSTEEAEATSVPAVTSGCGSNLVLREERNTVEASAVLFMPLATHILPEKQLKLKHLLAGSMITNWQQRDSRGRGESIHTRYPRQVPLKDQKAVEESKKPALPRQLPTDVTSLPSDHHALGYLCRGHSLRSARQEGRLRCRLSSRGSAWLTLMPVLEEDLSLDPPVVSFHRLLSDAQLTTLKHLGAPILMPATVQGVEGKQIARYRASHTAWLGGGIHPMVRSVNRLAAALTGERD</sequence>
<accession>A0A5B7EFE3</accession>
<dbReference type="OrthoDB" id="420380at2759"/>
<proteinExistence type="predicted"/>
<feature type="compositionally biased region" description="Basic and acidic residues" evidence="1">
    <location>
        <begin position="85"/>
        <end position="95"/>
    </location>
</feature>
<dbReference type="Proteomes" id="UP000324222">
    <property type="component" value="Unassembled WGS sequence"/>
</dbReference>
<organism evidence="2 3">
    <name type="scientific">Portunus trituberculatus</name>
    <name type="common">Swimming crab</name>
    <name type="synonym">Neptunus trituberculatus</name>
    <dbReference type="NCBI Taxonomy" id="210409"/>
    <lineage>
        <taxon>Eukaryota</taxon>
        <taxon>Metazoa</taxon>
        <taxon>Ecdysozoa</taxon>
        <taxon>Arthropoda</taxon>
        <taxon>Crustacea</taxon>
        <taxon>Multicrustacea</taxon>
        <taxon>Malacostraca</taxon>
        <taxon>Eumalacostraca</taxon>
        <taxon>Eucarida</taxon>
        <taxon>Decapoda</taxon>
        <taxon>Pleocyemata</taxon>
        <taxon>Brachyura</taxon>
        <taxon>Eubrachyura</taxon>
        <taxon>Portunoidea</taxon>
        <taxon>Portunidae</taxon>
        <taxon>Portuninae</taxon>
        <taxon>Portunus</taxon>
    </lineage>
</organism>
<evidence type="ECO:0000256" key="1">
    <source>
        <dbReference type="SAM" id="MobiDB-lite"/>
    </source>
</evidence>
<dbReference type="Gene3D" id="2.60.120.620">
    <property type="entry name" value="q2cbj1_9rhob like domain"/>
    <property type="match status" value="1"/>
</dbReference>
<gene>
    <name evidence="2" type="primary">P4ha1_0</name>
    <name evidence="2" type="ORF">E2C01_026194</name>
</gene>
<evidence type="ECO:0000313" key="3">
    <source>
        <dbReference type="Proteomes" id="UP000324222"/>
    </source>
</evidence>
<feature type="compositionally biased region" description="Basic and acidic residues" evidence="1">
    <location>
        <begin position="103"/>
        <end position="115"/>
    </location>
</feature>
<dbReference type="PROSITE" id="PS51257">
    <property type="entry name" value="PROKAR_LIPOPROTEIN"/>
    <property type="match status" value="1"/>
</dbReference>
<reference evidence="2 3" key="1">
    <citation type="submission" date="2019-05" db="EMBL/GenBank/DDBJ databases">
        <title>Another draft genome of Portunus trituberculatus and its Hox gene families provides insights of decapod evolution.</title>
        <authorList>
            <person name="Jeong J.-H."/>
            <person name="Song I."/>
            <person name="Kim S."/>
            <person name="Choi T."/>
            <person name="Kim D."/>
            <person name="Ryu S."/>
            <person name="Kim W."/>
        </authorList>
    </citation>
    <scope>NUCLEOTIDE SEQUENCE [LARGE SCALE GENOMIC DNA]</scope>
    <source>
        <tissue evidence="2">Muscle</tissue>
    </source>
</reference>
<name>A0A5B7EFE3_PORTR</name>
<dbReference type="EMBL" id="VSRR010002710">
    <property type="protein sequence ID" value="MPC32862.1"/>
    <property type="molecule type" value="Genomic_DNA"/>
</dbReference>
<keyword evidence="3" id="KW-1185">Reference proteome</keyword>
<protein>
    <submittedName>
        <fullName evidence="2">Prolyl 4-hydroxylase subunit alpha-1</fullName>
    </submittedName>
</protein>
<evidence type="ECO:0000313" key="2">
    <source>
        <dbReference type="EMBL" id="MPC32862.1"/>
    </source>
</evidence>